<evidence type="ECO:0000256" key="1">
    <source>
        <dbReference type="SAM" id="MobiDB-lite"/>
    </source>
</evidence>
<proteinExistence type="predicted"/>
<dbReference type="EMBL" id="AP025564">
    <property type="protein sequence ID" value="BDE95721.1"/>
    <property type="molecule type" value="Genomic_DNA"/>
</dbReference>
<gene>
    <name evidence="2" type="ORF">CE91St30_10540</name>
</gene>
<feature type="region of interest" description="Disordered" evidence="1">
    <location>
        <begin position="66"/>
        <end position="113"/>
    </location>
</feature>
<sequence length="113" mass="12556">MFDLAPQRIDTILRIGRSLFGIVGFEQLIGIRVCHSTFAFALVGFGTRVGDAHGCTRAATASGTYCRPKRRVRQQKAPAENKKSQYRWKGKDGPQKGDAGTVRKHVDTRTEHV</sequence>
<evidence type="ECO:0000313" key="3">
    <source>
        <dbReference type="Proteomes" id="UP001320544"/>
    </source>
</evidence>
<name>A0ABN6MCN9_9ACTN</name>
<feature type="compositionally biased region" description="Basic and acidic residues" evidence="1">
    <location>
        <begin position="79"/>
        <end position="95"/>
    </location>
</feature>
<evidence type="ECO:0000313" key="2">
    <source>
        <dbReference type="EMBL" id="BDE95721.1"/>
    </source>
</evidence>
<dbReference type="Proteomes" id="UP001320544">
    <property type="component" value="Chromosome"/>
</dbReference>
<protein>
    <submittedName>
        <fullName evidence="2">Uncharacterized protein</fullName>
    </submittedName>
</protein>
<accession>A0ABN6MCN9</accession>
<feature type="compositionally biased region" description="Basic and acidic residues" evidence="1">
    <location>
        <begin position="104"/>
        <end position="113"/>
    </location>
</feature>
<keyword evidence="3" id="KW-1185">Reference proteome</keyword>
<organism evidence="2 3">
    <name type="scientific">Raoultibacter timonensis</name>
    <dbReference type="NCBI Taxonomy" id="1907662"/>
    <lineage>
        <taxon>Bacteria</taxon>
        <taxon>Bacillati</taxon>
        <taxon>Actinomycetota</taxon>
        <taxon>Coriobacteriia</taxon>
        <taxon>Eggerthellales</taxon>
        <taxon>Eggerthellaceae</taxon>
        <taxon>Raoultibacter</taxon>
    </lineage>
</organism>
<reference evidence="2 3" key="1">
    <citation type="submission" date="2022-01" db="EMBL/GenBank/DDBJ databases">
        <title>Novel bile acid biosynthetic pathways are enriched in the microbiome of centenarians.</title>
        <authorList>
            <person name="Sato Y."/>
            <person name="Atarashi K."/>
            <person name="Plichta R.D."/>
            <person name="Arai Y."/>
            <person name="Sasajima S."/>
            <person name="Kearney M.S."/>
            <person name="Suda W."/>
            <person name="Takeshita K."/>
            <person name="Sasaki T."/>
            <person name="Okamoto S."/>
            <person name="Skelly N.A."/>
            <person name="Okamura Y."/>
            <person name="Vlamakis H."/>
            <person name="Li Y."/>
            <person name="Tanoue T."/>
            <person name="Takei H."/>
            <person name="Nittono H."/>
            <person name="Narushima S."/>
            <person name="Irie J."/>
            <person name="Itoh H."/>
            <person name="Moriya K."/>
            <person name="Sugiura Y."/>
            <person name="Suematsu M."/>
            <person name="Moritoki N."/>
            <person name="Shibata S."/>
            <person name="Littman R.D."/>
            <person name="Fischbach A.M."/>
            <person name="Uwamino Y."/>
            <person name="Inoue T."/>
            <person name="Honda A."/>
            <person name="Hattori M."/>
            <person name="Murai T."/>
            <person name="Xavier J.R."/>
            <person name="Hirose N."/>
            <person name="Honda K."/>
        </authorList>
    </citation>
    <scope>NUCLEOTIDE SEQUENCE [LARGE SCALE GENOMIC DNA]</scope>
    <source>
        <strain evidence="2 3">CE91-St30</strain>
    </source>
</reference>